<feature type="domain" description="AMP-binding enzyme C-terminal" evidence="2">
    <location>
        <begin position="497"/>
        <end position="572"/>
    </location>
</feature>
<dbReference type="InterPro" id="IPR050237">
    <property type="entry name" value="ATP-dep_AMP-bd_enzyme"/>
</dbReference>
<dbReference type="Proteomes" id="UP000198851">
    <property type="component" value="Unassembled WGS sequence"/>
</dbReference>
<dbReference type="InterPro" id="IPR020845">
    <property type="entry name" value="AMP-binding_CS"/>
</dbReference>
<evidence type="ECO:0000313" key="4">
    <source>
        <dbReference type="Proteomes" id="UP000198851"/>
    </source>
</evidence>
<dbReference type="OrthoDB" id="9803968at2"/>
<dbReference type="RefSeq" id="WP_093324599.1">
    <property type="nucleotide sequence ID" value="NZ_FOSZ01000005.1"/>
</dbReference>
<dbReference type="PANTHER" id="PTHR43767:SF1">
    <property type="entry name" value="NONRIBOSOMAL PEPTIDE SYNTHASE PES1 (EUROFUNG)-RELATED"/>
    <property type="match status" value="1"/>
</dbReference>
<protein>
    <submittedName>
        <fullName evidence="3">Fatty-acyl-CoA synthase</fullName>
    </submittedName>
</protein>
<dbReference type="Gene3D" id="3.30.300.30">
    <property type="match status" value="1"/>
</dbReference>
<dbReference type="GO" id="GO:0016878">
    <property type="term" value="F:acid-thiol ligase activity"/>
    <property type="evidence" value="ECO:0007669"/>
    <property type="project" value="UniProtKB-ARBA"/>
</dbReference>
<evidence type="ECO:0000313" key="3">
    <source>
        <dbReference type="EMBL" id="SFL11169.1"/>
    </source>
</evidence>
<dbReference type="PANTHER" id="PTHR43767">
    <property type="entry name" value="LONG-CHAIN-FATTY-ACID--COA LIGASE"/>
    <property type="match status" value="1"/>
</dbReference>
<dbReference type="Gene3D" id="3.40.50.12780">
    <property type="entry name" value="N-terminal domain of ligase-like"/>
    <property type="match status" value="1"/>
</dbReference>
<dbReference type="Pfam" id="PF00501">
    <property type="entry name" value="AMP-binding"/>
    <property type="match status" value="1"/>
</dbReference>
<proteinExistence type="predicted"/>
<dbReference type="SUPFAM" id="SSF56801">
    <property type="entry name" value="Acetyl-CoA synthetase-like"/>
    <property type="match status" value="1"/>
</dbReference>
<dbReference type="Pfam" id="PF13193">
    <property type="entry name" value="AMP-binding_C"/>
    <property type="match status" value="1"/>
</dbReference>
<accession>A0A1I4F0U7</accession>
<dbReference type="InterPro" id="IPR045851">
    <property type="entry name" value="AMP-bd_C_sf"/>
</dbReference>
<name>A0A1I4F0U7_9RHOB</name>
<dbReference type="EMBL" id="FOSZ01000005">
    <property type="protein sequence ID" value="SFL11169.1"/>
    <property type="molecule type" value="Genomic_DNA"/>
</dbReference>
<evidence type="ECO:0000259" key="2">
    <source>
        <dbReference type="Pfam" id="PF13193"/>
    </source>
</evidence>
<dbReference type="STRING" id="1280847.SAMN04488036_105105"/>
<sequence length="639" mass="68796">MTEPARGEGFLEQLADVYAAKRALAETTTWEETQPYHTIHQMVSAKAAEHPDLPAITFQLTSDPDDKGRTLSYGELHAQVTQCANMLRDLGVGPKDVVALVMPNCAETPVAMLGAMCAGIVNPINPLLEAGQISGILRETNAKVVITLRSLPKTDIAQKCAKALEHAPSVQTVLEVDLAGYLSPVKRTIVNLIRPKNPNHHKAKVLRFAKELGKQNANGLAFEDVQDDRYAAYFHTGGTTGTPKVAQHKVSAIIYQGWMFSDGMIGTDDVVMCPLPLFHVMAGHVVMGQVLQGGGHLILPTPQGFRGDGVFDNYWKLVERHKATAAIIVPTAAAQLMQRPVDADVSTLRLATSGSAPMPMDLFRQFNAATGLSVMEGYGMTENTCMASITPPGVADKVGSVGVPVPFADVKVLDIKPDGTETECGVDEIGEICVHSPGVNVDATYIEADKNAGLYAAGKYLRTGDLGRIDADGYIWITGRAKDLIIRGGHNIDPAVIEEALMAHHDVSFVAAVGQPDEKAGELPCAYVELVEGAKLSTEALLTFAKQHISERAATPKYLEIVDEMPLTLVGKVFKPDLRKRAITRVFDAALEAAALEQRVSFVLDDKKRGLVAQIAPQGDAAKVDDCLKGFIPSWEWAE</sequence>
<dbReference type="InterPro" id="IPR025110">
    <property type="entry name" value="AMP-bd_C"/>
</dbReference>
<evidence type="ECO:0000259" key="1">
    <source>
        <dbReference type="Pfam" id="PF00501"/>
    </source>
</evidence>
<reference evidence="4" key="1">
    <citation type="submission" date="2016-10" db="EMBL/GenBank/DDBJ databases">
        <authorList>
            <person name="Varghese N."/>
            <person name="Submissions S."/>
        </authorList>
    </citation>
    <scope>NUCLEOTIDE SEQUENCE [LARGE SCALE GENOMIC DNA]</scope>
    <source>
        <strain evidence="4">DSM 28453</strain>
    </source>
</reference>
<dbReference type="NCBIfam" id="NF005714">
    <property type="entry name" value="PRK07529.1"/>
    <property type="match status" value="1"/>
</dbReference>
<gene>
    <name evidence="3" type="ORF">SAMN04488036_105105</name>
</gene>
<dbReference type="PROSITE" id="PS00455">
    <property type="entry name" value="AMP_BINDING"/>
    <property type="match status" value="1"/>
</dbReference>
<feature type="domain" description="AMP-dependent synthetase/ligase" evidence="1">
    <location>
        <begin position="45"/>
        <end position="439"/>
    </location>
</feature>
<dbReference type="AlphaFoldDB" id="A0A1I4F0U7"/>
<organism evidence="3 4">
    <name type="scientific">Shimia haliotis</name>
    <dbReference type="NCBI Taxonomy" id="1280847"/>
    <lineage>
        <taxon>Bacteria</taxon>
        <taxon>Pseudomonadati</taxon>
        <taxon>Pseudomonadota</taxon>
        <taxon>Alphaproteobacteria</taxon>
        <taxon>Rhodobacterales</taxon>
        <taxon>Roseobacteraceae</taxon>
    </lineage>
</organism>
<dbReference type="InterPro" id="IPR000873">
    <property type="entry name" value="AMP-dep_synth/lig_dom"/>
</dbReference>
<keyword evidence="4" id="KW-1185">Reference proteome</keyword>
<dbReference type="InterPro" id="IPR042099">
    <property type="entry name" value="ANL_N_sf"/>
</dbReference>